<accession>A0ABT9M6G3</accession>
<organism evidence="1 2">
    <name type="scientific">Thermoanaerobacter pentosaceus</name>
    <dbReference type="NCBI Taxonomy" id="694059"/>
    <lineage>
        <taxon>Bacteria</taxon>
        <taxon>Bacillati</taxon>
        <taxon>Bacillota</taxon>
        <taxon>Clostridia</taxon>
        <taxon>Thermoanaerobacterales</taxon>
        <taxon>Thermoanaerobacteraceae</taxon>
        <taxon>Thermoanaerobacter</taxon>
    </lineage>
</organism>
<keyword evidence="2" id="KW-1185">Reference proteome</keyword>
<dbReference type="EMBL" id="JAURUP010000031">
    <property type="protein sequence ID" value="MDP9751723.1"/>
    <property type="molecule type" value="Genomic_DNA"/>
</dbReference>
<comment type="caution">
    <text evidence="1">The sequence shown here is derived from an EMBL/GenBank/DDBJ whole genome shotgun (WGS) entry which is preliminary data.</text>
</comment>
<name>A0ABT9M6G3_9THEO</name>
<sequence>MKGGIVLKHYYIIILTVKRFEIWNYGGIFYE</sequence>
<dbReference type="Proteomes" id="UP001223886">
    <property type="component" value="Unassembled WGS sequence"/>
</dbReference>
<reference evidence="1 2" key="1">
    <citation type="submission" date="2023-07" db="EMBL/GenBank/DDBJ databases">
        <title>Genomic Encyclopedia of Type Strains, Phase IV (KMG-IV): sequencing the most valuable type-strain genomes for metagenomic binning, comparative biology and taxonomic classification.</title>
        <authorList>
            <person name="Goeker M."/>
        </authorList>
    </citation>
    <scope>NUCLEOTIDE SEQUENCE [LARGE SCALE GENOMIC DNA]</scope>
    <source>
        <strain evidence="1 2">DSM 25963</strain>
    </source>
</reference>
<gene>
    <name evidence="1" type="ORF">J2S24_002241</name>
</gene>
<evidence type="ECO:0000313" key="2">
    <source>
        <dbReference type="Proteomes" id="UP001223886"/>
    </source>
</evidence>
<proteinExistence type="predicted"/>
<evidence type="ECO:0000313" key="1">
    <source>
        <dbReference type="EMBL" id="MDP9751723.1"/>
    </source>
</evidence>
<protein>
    <submittedName>
        <fullName evidence="1">Uncharacterized protein</fullName>
    </submittedName>
</protein>